<accession>A0A8S1ZH81</accession>
<evidence type="ECO:0000313" key="3">
    <source>
        <dbReference type="EMBL" id="CAE5959265.1"/>
    </source>
</evidence>
<dbReference type="PANTHER" id="PTHR31973:SF113">
    <property type="entry name" value="PROTEIN FAR1-RELATED SEQUENCE 5-LIKE"/>
    <property type="match status" value="1"/>
</dbReference>
<organism evidence="3 4">
    <name type="scientific">Arabidopsis arenosa</name>
    <name type="common">Sand rock-cress</name>
    <name type="synonym">Cardaminopsis arenosa</name>
    <dbReference type="NCBI Taxonomy" id="38785"/>
    <lineage>
        <taxon>Eukaryota</taxon>
        <taxon>Viridiplantae</taxon>
        <taxon>Streptophyta</taxon>
        <taxon>Embryophyta</taxon>
        <taxon>Tracheophyta</taxon>
        <taxon>Spermatophyta</taxon>
        <taxon>Magnoliopsida</taxon>
        <taxon>eudicotyledons</taxon>
        <taxon>Gunneridae</taxon>
        <taxon>Pentapetalae</taxon>
        <taxon>rosids</taxon>
        <taxon>malvids</taxon>
        <taxon>Brassicales</taxon>
        <taxon>Brassicaceae</taxon>
        <taxon>Camelineae</taxon>
        <taxon>Arabidopsis</taxon>
    </lineage>
</organism>
<dbReference type="AlphaFoldDB" id="A0A8S1ZH81"/>
<dbReference type="PANTHER" id="PTHR31973">
    <property type="entry name" value="POLYPROTEIN, PUTATIVE-RELATED"/>
    <property type="match status" value="1"/>
</dbReference>
<dbReference type="EMBL" id="LR999451">
    <property type="protein sequence ID" value="CAE5959265.1"/>
    <property type="molecule type" value="Genomic_DNA"/>
</dbReference>
<feature type="region of interest" description="Disordered" evidence="1">
    <location>
        <begin position="208"/>
        <end position="238"/>
    </location>
</feature>
<gene>
    <name evidence="3" type="ORF">AARE701A_LOCUS2802</name>
</gene>
<keyword evidence="4" id="KW-1185">Reference proteome</keyword>
<dbReference type="InterPro" id="IPR004332">
    <property type="entry name" value="Transposase_MuDR"/>
</dbReference>
<sequence length="468" mass="52417">MEVTDERISDCVRVQLGVWSKDESGVWRFKETQEGTGKSIRFREGDGVDAAKAKVMEAWNIDRTSEKVELTYEMPEWMDVDGQVKPVPIHIVSDDNMDMFLAMRVDIHEMKLYVVPMPLHMTLEIDGFEVVPIMDEFAFAEVMSKKDVEKEMQRRAGKAAIDDIMCTQLPSEHVGDSGDGLLGWVGHSYGSRGFATLSAAMRHYREAAAAAGRDRSPQSVLEPESSSSTEHETRVTRLTGDLFSDFERAADPSGEETEDAEPLNQLFPTNAEPAPTVGGNTSADPPMEGSVAGMLRRVFKSRDDCRVKIAVHAINRKFSFRNDRTTNDIVLVRCLHDACPWRVYCIRLESSEYFEIRTAVLDHVCPVEVRSQYQRQATTSVISEILKSKYGGGGVGPTPIAIRRALLDEYSVNVSYWKAWRARELAMDMAQGTAMGSYGILPTYLHMLKQANDGSVTELPRKQHIDCC</sequence>
<protein>
    <recommendedName>
        <fullName evidence="2">Transposase MuDR plant domain-containing protein</fullName>
    </recommendedName>
</protein>
<dbReference type="Proteomes" id="UP000682877">
    <property type="component" value="Chromosome 1"/>
</dbReference>
<reference evidence="3" key="1">
    <citation type="submission" date="2021-01" db="EMBL/GenBank/DDBJ databases">
        <authorList>
            <person name="Bezrukov I."/>
        </authorList>
    </citation>
    <scope>NUCLEOTIDE SEQUENCE</scope>
</reference>
<dbReference type="Pfam" id="PF03108">
    <property type="entry name" value="DBD_Tnp_Mut"/>
    <property type="match status" value="1"/>
</dbReference>
<name>A0A8S1ZH81_ARAAE</name>
<evidence type="ECO:0000313" key="4">
    <source>
        <dbReference type="Proteomes" id="UP000682877"/>
    </source>
</evidence>
<feature type="region of interest" description="Disordered" evidence="1">
    <location>
        <begin position="250"/>
        <end position="288"/>
    </location>
</feature>
<evidence type="ECO:0000259" key="2">
    <source>
        <dbReference type="Pfam" id="PF03108"/>
    </source>
</evidence>
<evidence type="ECO:0000256" key="1">
    <source>
        <dbReference type="SAM" id="MobiDB-lite"/>
    </source>
</evidence>
<proteinExistence type="predicted"/>
<feature type="domain" description="Transposase MuDR plant" evidence="2">
    <location>
        <begin position="298"/>
        <end position="356"/>
    </location>
</feature>